<gene>
    <name evidence="3" type="ORF">FOMPIDRAFT_1046879</name>
</gene>
<evidence type="ECO:0000313" key="4">
    <source>
        <dbReference type="Proteomes" id="UP000015241"/>
    </source>
</evidence>
<dbReference type="InterPro" id="IPR011009">
    <property type="entry name" value="Kinase-like_dom_sf"/>
</dbReference>
<feature type="compositionally biased region" description="Polar residues" evidence="1">
    <location>
        <begin position="933"/>
        <end position="950"/>
    </location>
</feature>
<dbReference type="InParanoid" id="S8EJ46"/>
<dbReference type="STRING" id="743788.S8EJ46"/>
<dbReference type="Proteomes" id="UP000015241">
    <property type="component" value="Unassembled WGS sequence"/>
</dbReference>
<organism evidence="3 4">
    <name type="scientific">Fomitopsis schrenkii</name>
    <name type="common">Brown rot fungus</name>
    <dbReference type="NCBI Taxonomy" id="2126942"/>
    <lineage>
        <taxon>Eukaryota</taxon>
        <taxon>Fungi</taxon>
        <taxon>Dikarya</taxon>
        <taxon>Basidiomycota</taxon>
        <taxon>Agaricomycotina</taxon>
        <taxon>Agaricomycetes</taxon>
        <taxon>Polyporales</taxon>
        <taxon>Fomitopsis</taxon>
    </lineage>
</organism>
<protein>
    <recommendedName>
        <fullName evidence="2">Fungal-type protein kinase domain-containing protein</fullName>
    </recommendedName>
</protein>
<evidence type="ECO:0000313" key="3">
    <source>
        <dbReference type="EMBL" id="EPT03324.1"/>
    </source>
</evidence>
<dbReference type="PANTHER" id="PTHR38248:SF2">
    <property type="entry name" value="FUNK1 11"/>
    <property type="match status" value="1"/>
</dbReference>
<dbReference type="eggNOG" id="ENOG502SXF9">
    <property type="taxonomic scope" value="Eukaryota"/>
</dbReference>
<reference evidence="3 4" key="1">
    <citation type="journal article" date="2012" name="Science">
        <title>The Paleozoic origin of enzymatic lignin decomposition reconstructed from 31 fungal genomes.</title>
        <authorList>
            <person name="Floudas D."/>
            <person name="Binder M."/>
            <person name="Riley R."/>
            <person name="Barry K."/>
            <person name="Blanchette R.A."/>
            <person name="Henrissat B."/>
            <person name="Martinez A.T."/>
            <person name="Otillar R."/>
            <person name="Spatafora J.W."/>
            <person name="Yadav J.S."/>
            <person name="Aerts A."/>
            <person name="Benoit I."/>
            <person name="Boyd A."/>
            <person name="Carlson A."/>
            <person name="Copeland A."/>
            <person name="Coutinho P.M."/>
            <person name="de Vries R.P."/>
            <person name="Ferreira P."/>
            <person name="Findley K."/>
            <person name="Foster B."/>
            <person name="Gaskell J."/>
            <person name="Glotzer D."/>
            <person name="Gorecki P."/>
            <person name="Heitman J."/>
            <person name="Hesse C."/>
            <person name="Hori C."/>
            <person name="Igarashi K."/>
            <person name="Jurgens J.A."/>
            <person name="Kallen N."/>
            <person name="Kersten P."/>
            <person name="Kohler A."/>
            <person name="Kuees U."/>
            <person name="Kumar T.K.A."/>
            <person name="Kuo A."/>
            <person name="LaButti K."/>
            <person name="Larrondo L.F."/>
            <person name="Lindquist E."/>
            <person name="Ling A."/>
            <person name="Lombard V."/>
            <person name="Lucas S."/>
            <person name="Lundell T."/>
            <person name="Martin R."/>
            <person name="McLaughlin D.J."/>
            <person name="Morgenstern I."/>
            <person name="Morin E."/>
            <person name="Murat C."/>
            <person name="Nagy L.G."/>
            <person name="Nolan M."/>
            <person name="Ohm R.A."/>
            <person name="Patyshakuliyeva A."/>
            <person name="Rokas A."/>
            <person name="Ruiz-Duenas F.J."/>
            <person name="Sabat G."/>
            <person name="Salamov A."/>
            <person name="Samejima M."/>
            <person name="Schmutz J."/>
            <person name="Slot J.C."/>
            <person name="St John F."/>
            <person name="Stenlid J."/>
            <person name="Sun H."/>
            <person name="Sun S."/>
            <person name="Syed K."/>
            <person name="Tsang A."/>
            <person name="Wiebenga A."/>
            <person name="Young D."/>
            <person name="Pisabarro A."/>
            <person name="Eastwood D.C."/>
            <person name="Martin F."/>
            <person name="Cullen D."/>
            <person name="Grigoriev I.V."/>
            <person name="Hibbett D.S."/>
        </authorList>
    </citation>
    <scope>NUCLEOTIDE SEQUENCE</scope>
    <source>
        <strain evidence="4">FP-58527</strain>
    </source>
</reference>
<proteinExistence type="predicted"/>
<feature type="region of interest" description="Disordered" evidence="1">
    <location>
        <begin position="772"/>
        <end position="1005"/>
    </location>
</feature>
<keyword evidence="4" id="KW-1185">Reference proteome</keyword>
<dbReference type="PANTHER" id="PTHR38248">
    <property type="entry name" value="FUNK1 6"/>
    <property type="match status" value="1"/>
</dbReference>
<dbReference type="SUPFAM" id="SSF56112">
    <property type="entry name" value="Protein kinase-like (PK-like)"/>
    <property type="match status" value="1"/>
</dbReference>
<dbReference type="Gene3D" id="1.10.510.10">
    <property type="entry name" value="Transferase(Phosphotransferase) domain 1"/>
    <property type="match status" value="1"/>
</dbReference>
<dbReference type="OrthoDB" id="2797568at2759"/>
<feature type="compositionally biased region" description="Low complexity" evidence="1">
    <location>
        <begin position="897"/>
        <end position="906"/>
    </location>
</feature>
<evidence type="ECO:0000256" key="1">
    <source>
        <dbReference type="SAM" id="MobiDB-lite"/>
    </source>
</evidence>
<feature type="compositionally biased region" description="Low complexity" evidence="1">
    <location>
        <begin position="918"/>
        <end position="932"/>
    </location>
</feature>
<dbReference type="EMBL" id="KE504130">
    <property type="protein sequence ID" value="EPT03324.1"/>
    <property type="molecule type" value="Genomic_DNA"/>
</dbReference>
<feature type="domain" description="Fungal-type protein kinase" evidence="2">
    <location>
        <begin position="137"/>
        <end position="594"/>
    </location>
</feature>
<evidence type="ECO:0000259" key="2">
    <source>
        <dbReference type="Pfam" id="PF17667"/>
    </source>
</evidence>
<dbReference type="AlphaFoldDB" id="S8EJ46"/>
<dbReference type="HOGENOM" id="CLU_010865_0_0_1"/>
<name>S8EJ46_FOMSC</name>
<dbReference type="InterPro" id="IPR040976">
    <property type="entry name" value="Pkinase_fungal"/>
</dbReference>
<feature type="compositionally biased region" description="Basic residues" evidence="1">
    <location>
        <begin position="875"/>
        <end position="896"/>
    </location>
</feature>
<accession>S8EJ46</accession>
<dbReference type="Pfam" id="PF17667">
    <property type="entry name" value="Pkinase_fungal"/>
    <property type="match status" value="1"/>
</dbReference>
<feature type="region of interest" description="Disordered" evidence="1">
    <location>
        <begin position="727"/>
        <end position="753"/>
    </location>
</feature>
<sequence>MRQSHHIPDGTAAQREELVNLAFWSRDIWQKIKQVPSTTSIDEYLNHFVPSDEGVPLPPCPPGNIGEGDDEKLMYPYLVRALTRLVKKFPEEIRPNFHNYNHAEMKFPFEIHGREEPATAVDVVATIPALRVVAPLYRWRNVALVFELKSRREDDPMLAETPTNWATLAQLAESARNIMLAQGRLYCFIVGIYGGKARIFRFDYAGAICSPAFEYRERPEILHKFLWRLFHPAVEGCTIVGQDPTVSLGTAEDRELAEELAKDFDPEWKHTPETRKAVRKFVMTEDDGKETTYLAYKLISVNSQLFSGSAVVWEAFKLDAKGKRTRKERYIIKDTWRQLGRLDEAGFYEMLRDEKTQETVYGAAKYVSGRDYGGETSAEREEAAKLEEAGKGRRMVSHTGEEVPALSAKEEERLPVVQDILAGHRTVSAAHNRHTALPREKMLEQVHLYERSYVRTVLRSVGTPLSEFPETKELATAFRDAIEGHRLAYEKGVIHRDVIEGNVMICRDPDSPLKGFMHDFDHSFSWLRFLGKQGWDTELATWVQYCAEHGHEPAGPNNEDGTPLFMSVNVLEGDMKHEARHDLESFFWLLLFIVLQHTSHNPSGREHDLIRVIFGGPGATLEQRKLNKFYFLALDKPARIKGNPGMTYILDVFHSLCRGNVTLGAKLEACPGMTHDEVLDIFNRVLTMKWPMDNDGPRRWEVPSNALHTVETREVVNKVKLRGDLSDTTYGDKAKANGQNAQPAPQIPGTADHSEIGDASLAIMDFSDDEIPSDAEERRPIAPDAPPGLALLDVDPVPEATTHDPPAHPADAQEETSDSGVTSGGQPRRRALDPPQESTLRDVDPTLDAISAPDQHPPMDHGEDAQEGTTDPSRPTHRAKSPSRMKRAPAMRRARATRQVAVTRPARNLDGVDTQTGRRYNLRSSSRLNSNSATSECVQPRMTRSQTKAASLQREAGTKDSSMRKRRRAARDEVEDDEGRLGEQSSKRQRTLSQPRGPKAIRLGN</sequence>